<dbReference type="AlphaFoldDB" id="A0A9N9MH34"/>
<feature type="region of interest" description="Disordered" evidence="1">
    <location>
        <begin position="115"/>
        <end position="140"/>
    </location>
</feature>
<evidence type="ECO:0000256" key="1">
    <source>
        <dbReference type="SAM" id="MobiDB-lite"/>
    </source>
</evidence>
<organism evidence="2 3">
    <name type="scientific">Ceutorhynchus assimilis</name>
    <name type="common">cabbage seed weevil</name>
    <dbReference type="NCBI Taxonomy" id="467358"/>
    <lineage>
        <taxon>Eukaryota</taxon>
        <taxon>Metazoa</taxon>
        <taxon>Ecdysozoa</taxon>
        <taxon>Arthropoda</taxon>
        <taxon>Hexapoda</taxon>
        <taxon>Insecta</taxon>
        <taxon>Pterygota</taxon>
        <taxon>Neoptera</taxon>
        <taxon>Endopterygota</taxon>
        <taxon>Coleoptera</taxon>
        <taxon>Polyphaga</taxon>
        <taxon>Cucujiformia</taxon>
        <taxon>Curculionidae</taxon>
        <taxon>Ceutorhynchinae</taxon>
        <taxon>Ceutorhynchus</taxon>
    </lineage>
</organism>
<protein>
    <submittedName>
        <fullName evidence="2">Uncharacterized protein</fullName>
    </submittedName>
</protein>
<name>A0A9N9MH34_9CUCU</name>
<reference evidence="2" key="1">
    <citation type="submission" date="2022-01" db="EMBL/GenBank/DDBJ databases">
        <authorList>
            <person name="King R."/>
        </authorList>
    </citation>
    <scope>NUCLEOTIDE SEQUENCE</scope>
</reference>
<dbReference type="EMBL" id="OU892290">
    <property type="protein sequence ID" value="CAG9763593.1"/>
    <property type="molecule type" value="Genomic_DNA"/>
</dbReference>
<feature type="compositionally biased region" description="Low complexity" evidence="1">
    <location>
        <begin position="120"/>
        <end position="140"/>
    </location>
</feature>
<sequence length="155" mass="17501">MATTPSTIIVIIKDKVNFPLKMGVVVMKQLFTYGVRDIVIRNDKIVIHLCYSPKDTTLKKKFGALPIEYMRTRLENDEELKLFDKALKKFKFNLNENEIAIEQGPPILSIEQSLTTTAASSSEPKPHQSSSSSSSSSKKLSNNVFVFEDDEFLIN</sequence>
<keyword evidence="3" id="KW-1185">Reference proteome</keyword>
<evidence type="ECO:0000313" key="2">
    <source>
        <dbReference type="EMBL" id="CAG9763593.1"/>
    </source>
</evidence>
<proteinExistence type="predicted"/>
<accession>A0A9N9MH34</accession>
<evidence type="ECO:0000313" key="3">
    <source>
        <dbReference type="Proteomes" id="UP001152799"/>
    </source>
</evidence>
<dbReference type="OrthoDB" id="6732782at2759"/>
<dbReference type="Proteomes" id="UP001152799">
    <property type="component" value="Chromosome 14"/>
</dbReference>
<gene>
    <name evidence="2" type="ORF">CEUTPL_LOCUS4251</name>
</gene>